<dbReference type="Gene3D" id="2.30.330.10">
    <property type="entry name" value="SpoA-like"/>
    <property type="match status" value="1"/>
</dbReference>
<dbReference type="AlphaFoldDB" id="A0A255YPN6"/>
<evidence type="ECO:0000313" key="9">
    <source>
        <dbReference type="EMBL" id="OYQ31169.1"/>
    </source>
</evidence>
<evidence type="ECO:0000313" key="10">
    <source>
        <dbReference type="Proteomes" id="UP000216991"/>
    </source>
</evidence>
<gene>
    <name evidence="9" type="ORF">CHU93_05020</name>
</gene>
<dbReference type="GO" id="GO:0005886">
    <property type="term" value="C:plasma membrane"/>
    <property type="evidence" value="ECO:0007669"/>
    <property type="project" value="UniProtKB-SubCell"/>
</dbReference>
<evidence type="ECO:0000256" key="5">
    <source>
        <dbReference type="ARBA" id="ARBA00022500"/>
    </source>
</evidence>
<evidence type="ECO:0000256" key="4">
    <source>
        <dbReference type="ARBA" id="ARBA00022475"/>
    </source>
</evidence>
<comment type="caution">
    <text evidence="9">The sequence shown here is derived from an EMBL/GenBank/DDBJ whole genome shotgun (WGS) entry which is preliminary data.</text>
</comment>
<comment type="subcellular location">
    <subcellularLocation>
        <location evidence="1">Cell membrane</location>
        <topology evidence="1">Peripheral membrane protein</topology>
        <orientation evidence="1">Cytoplasmic side</orientation>
    </subcellularLocation>
</comment>
<dbReference type="PANTHER" id="PTHR43484:SF1">
    <property type="entry name" value="FLAGELLAR MOTOR SWITCH PROTEIN FLIN"/>
    <property type="match status" value="1"/>
</dbReference>
<dbReference type="Proteomes" id="UP000216991">
    <property type="component" value="Unassembled WGS sequence"/>
</dbReference>
<reference evidence="9 10" key="1">
    <citation type="submission" date="2017-07" db="EMBL/GenBank/DDBJ databases">
        <title>Sandarakinorhabdus cyanobacteriorum sp. nov., a novel bacterium isolated from cyanobacterial aggregates in a eutrophic lake.</title>
        <authorList>
            <person name="Cai H."/>
        </authorList>
    </citation>
    <scope>NUCLEOTIDE SEQUENCE [LARGE SCALE GENOMIC DNA]</scope>
    <source>
        <strain evidence="9 10">TH057</strain>
    </source>
</reference>
<keyword evidence="4" id="KW-1003">Cell membrane</keyword>
<feature type="domain" description="Flagellar motor switch protein FliN-like C-terminal" evidence="8">
    <location>
        <begin position="29"/>
        <end position="96"/>
    </location>
</feature>
<evidence type="ECO:0000256" key="1">
    <source>
        <dbReference type="ARBA" id="ARBA00004413"/>
    </source>
</evidence>
<evidence type="ECO:0000256" key="3">
    <source>
        <dbReference type="ARBA" id="ARBA00021897"/>
    </source>
</evidence>
<organism evidence="9 10">
    <name type="scientific">Sandarakinorhabdus cyanobacteriorum</name>
    <dbReference type="NCBI Taxonomy" id="1981098"/>
    <lineage>
        <taxon>Bacteria</taxon>
        <taxon>Pseudomonadati</taxon>
        <taxon>Pseudomonadota</taxon>
        <taxon>Alphaproteobacteria</taxon>
        <taxon>Sphingomonadales</taxon>
        <taxon>Sphingosinicellaceae</taxon>
        <taxon>Sandarakinorhabdus</taxon>
    </lineage>
</organism>
<dbReference type="GO" id="GO:0009425">
    <property type="term" value="C:bacterial-type flagellum basal body"/>
    <property type="evidence" value="ECO:0007669"/>
    <property type="project" value="InterPro"/>
</dbReference>
<dbReference type="GO" id="GO:0071973">
    <property type="term" value="P:bacterial-type flagellum-dependent cell motility"/>
    <property type="evidence" value="ECO:0007669"/>
    <property type="project" value="InterPro"/>
</dbReference>
<dbReference type="OrthoDB" id="9790303at2"/>
<dbReference type="InterPro" id="IPR051469">
    <property type="entry name" value="FliN/MopA/SpaO"/>
</dbReference>
<evidence type="ECO:0000256" key="7">
    <source>
        <dbReference type="ARBA" id="ARBA00023136"/>
    </source>
</evidence>
<sequence length="101" mass="10640">MRMTIEQGPLQGQPTMPPGDVAGLGMFGAISVRLAVEVGGIRLKLADVLAMAPGQVHVLDRRVDQPVDVLISERLVARGEIVAVGDKFGVRLTEVLPGSAQ</sequence>
<dbReference type="InterPro" id="IPR001172">
    <property type="entry name" value="FliN_T3SS_HrcQb"/>
</dbReference>
<evidence type="ECO:0000256" key="2">
    <source>
        <dbReference type="ARBA" id="ARBA00009226"/>
    </source>
</evidence>
<protein>
    <recommendedName>
        <fullName evidence="3">Flagellar motor switch protein FliN</fullName>
    </recommendedName>
</protein>
<keyword evidence="6" id="KW-0283">Flagellar rotation</keyword>
<name>A0A255YPN6_9SPHN</name>
<keyword evidence="7" id="KW-0472">Membrane</keyword>
<dbReference type="GO" id="GO:0003774">
    <property type="term" value="F:cytoskeletal motor activity"/>
    <property type="evidence" value="ECO:0007669"/>
    <property type="project" value="InterPro"/>
</dbReference>
<keyword evidence="10" id="KW-1185">Reference proteome</keyword>
<dbReference type="InterPro" id="IPR036429">
    <property type="entry name" value="SpoA-like_sf"/>
</dbReference>
<evidence type="ECO:0000256" key="6">
    <source>
        <dbReference type="ARBA" id="ARBA00022779"/>
    </source>
</evidence>
<dbReference type="PRINTS" id="PR00956">
    <property type="entry name" value="FLGMOTORFLIN"/>
</dbReference>
<proteinExistence type="inferred from homology"/>
<keyword evidence="5" id="KW-0145">Chemotaxis</keyword>
<evidence type="ECO:0000259" key="8">
    <source>
        <dbReference type="Pfam" id="PF01052"/>
    </source>
</evidence>
<accession>A0A255YPN6</accession>
<dbReference type="SUPFAM" id="SSF101801">
    <property type="entry name" value="Surface presentation of antigens (SPOA)"/>
    <property type="match status" value="1"/>
</dbReference>
<dbReference type="EMBL" id="NOXT01000090">
    <property type="protein sequence ID" value="OYQ31169.1"/>
    <property type="molecule type" value="Genomic_DNA"/>
</dbReference>
<dbReference type="Pfam" id="PF01052">
    <property type="entry name" value="FliMN_C"/>
    <property type="match status" value="1"/>
</dbReference>
<dbReference type="PANTHER" id="PTHR43484">
    <property type="match status" value="1"/>
</dbReference>
<comment type="similarity">
    <text evidence="2">Belongs to the FliN/MopA/SpaO family.</text>
</comment>
<dbReference type="InterPro" id="IPR001543">
    <property type="entry name" value="FliN-like_C"/>
</dbReference>
<dbReference type="GO" id="GO:0006935">
    <property type="term" value="P:chemotaxis"/>
    <property type="evidence" value="ECO:0007669"/>
    <property type="project" value="UniProtKB-KW"/>
</dbReference>